<organism evidence="2">
    <name type="scientific">Anguilla anguilla</name>
    <name type="common">European freshwater eel</name>
    <name type="synonym">Muraena anguilla</name>
    <dbReference type="NCBI Taxonomy" id="7936"/>
    <lineage>
        <taxon>Eukaryota</taxon>
        <taxon>Metazoa</taxon>
        <taxon>Chordata</taxon>
        <taxon>Craniata</taxon>
        <taxon>Vertebrata</taxon>
        <taxon>Euteleostomi</taxon>
        <taxon>Actinopterygii</taxon>
        <taxon>Neopterygii</taxon>
        <taxon>Teleostei</taxon>
        <taxon>Anguilliformes</taxon>
        <taxon>Anguillidae</taxon>
        <taxon>Anguilla</taxon>
    </lineage>
</organism>
<reference evidence="2" key="2">
    <citation type="journal article" date="2015" name="Fish Shellfish Immunol.">
        <title>Early steps in the European eel (Anguilla anguilla)-Vibrio vulnificus interaction in the gills: Role of the RtxA13 toxin.</title>
        <authorList>
            <person name="Callol A."/>
            <person name="Pajuelo D."/>
            <person name="Ebbesson L."/>
            <person name="Teles M."/>
            <person name="MacKenzie S."/>
            <person name="Amaro C."/>
        </authorList>
    </citation>
    <scope>NUCLEOTIDE SEQUENCE</scope>
</reference>
<keyword evidence="1" id="KW-1133">Transmembrane helix</keyword>
<proteinExistence type="predicted"/>
<keyword evidence="1" id="KW-0812">Transmembrane</keyword>
<accession>A0A0E9WR12</accession>
<reference evidence="2" key="1">
    <citation type="submission" date="2014-11" db="EMBL/GenBank/DDBJ databases">
        <authorList>
            <person name="Amaro Gonzalez C."/>
        </authorList>
    </citation>
    <scope>NUCLEOTIDE SEQUENCE</scope>
</reference>
<keyword evidence="1" id="KW-0472">Membrane</keyword>
<feature type="transmembrane region" description="Helical" evidence="1">
    <location>
        <begin position="12"/>
        <end position="35"/>
    </location>
</feature>
<dbReference type="EMBL" id="GBXM01015728">
    <property type="protein sequence ID" value="JAH92849.1"/>
    <property type="molecule type" value="Transcribed_RNA"/>
</dbReference>
<evidence type="ECO:0000313" key="2">
    <source>
        <dbReference type="EMBL" id="JAH92849.1"/>
    </source>
</evidence>
<evidence type="ECO:0008006" key="3">
    <source>
        <dbReference type="Google" id="ProtNLM"/>
    </source>
</evidence>
<sequence length="64" mass="7687">MIRPPEPPRSNAYCFGLYIIERLFFFLTVGSIWIVSSPVLSSKFRHNLFIFYFIFFKSSRPFEE</sequence>
<dbReference type="AlphaFoldDB" id="A0A0E9WR12"/>
<protein>
    <recommendedName>
        <fullName evidence="3">G-protein coupled receptors family 1 profile domain-containing protein</fullName>
    </recommendedName>
</protein>
<name>A0A0E9WR12_ANGAN</name>
<evidence type="ECO:0000256" key="1">
    <source>
        <dbReference type="SAM" id="Phobius"/>
    </source>
</evidence>